<evidence type="ECO:0000313" key="21">
    <source>
        <dbReference type="EMBL" id="NHC38039.1"/>
    </source>
</evidence>
<evidence type="ECO:0000256" key="14">
    <source>
        <dbReference type="ARBA" id="ARBA00023136"/>
    </source>
</evidence>
<feature type="domain" description="Polysaccharide chain length determinant N-terminal" evidence="19">
    <location>
        <begin position="24"/>
        <end position="117"/>
    </location>
</feature>
<gene>
    <name evidence="21" type="ORF">QH73_0026040</name>
</gene>
<dbReference type="Pfam" id="PF13614">
    <property type="entry name" value="AAA_31"/>
    <property type="match status" value="1"/>
</dbReference>
<dbReference type="GO" id="GO:0004715">
    <property type="term" value="F:non-membrane spanning protein tyrosine kinase activity"/>
    <property type="evidence" value="ECO:0007669"/>
    <property type="project" value="UniProtKB-EC"/>
</dbReference>
<keyword evidence="15" id="KW-0829">Tyrosine-protein kinase</keyword>
<dbReference type="InterPro" id="IPR005702">
    <property type="entry name" value="Wzc-like_C"/>
</dbReference>
<dbReference type="InterPro" id="IPR050445">
    <property type="entry name" value="Bact_polysacc_biosynth/exp"/>
</dbReference>
<feature type="domain" description="AAA" evidence="20">
    <location>
        <begin position="577"/>
        <end position="697"/>
    </location>
</feature>
<evidence type="ECO:0000313" key="22">
    <source>
        <dbReference type="Proteomes" id="UP000031532"/>
    </source>
</evidence>
<dbReference type="SUPFAM" id="SSF52540">
    <property type="entry name" value="P-loop containing nucleoside triphosphate hydrolases"/>
    <property type="match status" value="1"/>
</dbReference>
<feature type="coiled-coil region" evidence="17">
    <location>
        <begin position="209"/>
        <end position="313"/>
    </location>
</feature>
<evidence type="ECO:0000256" key="2">
    <source>
        <dbReference type="ARBA" id="ARBA00006683"/>
    </source>
</evidence>
<dbReference type="NCBIfam" id="TIGR01007">
    <property type="entry name" value="eps_fam"/>
    <property type="match status" value="1"/>
</dbReference>
<dbReference type="GO" id="GO:0005886">
    <property type="term" value="C:plasma membrane"/>
    <property type="evidence" value="ECO:0007669"/>
    <property type="project" value="UniProtKB-SubCell"/>
</dbReference>
<feature type="transmembrane region" description="Helical" evidence="18">
    <location>
        <begin position="38"/>
        <end position="58"/>
    </location>
</feature>
<comment type="similarity">
    <text evidence="2">Belongs to the CpsC/CapA family.</text>
</comment>
<keyword evidence="13 18" id="KW-1133">Transmembrane helix</keyword>
<evidence type="ECO:0000256" key="11">
    <source>
        <dbReference type="ARBA" id="ARBA00022777"/>
    </source>
</evidence>
<dbReference type="InterPro" id="IPR003856">
    <property type="entry name" value="LPS_length_determ_N"/>
</dbReference>
<evidence type="ECO:0000256" key="10">
    <source>
        <dbReference type="ARBA" id="ARBA00022741"/>
    </source>
</evidence>
<keyword evidence="8" id="KW-0808">Transferase</keyword>
<evidence type="ECO:0000256" key="15">
    <source>
        <dbReference type="ARBA" id="ARBA00023137"/>
    </source>
</evidence>
<evidence type="ECO:0000256" key="6">
    <source>
        <dbReference type="ARBA" id="ARBA00022475"/>
    </source>
</evidence>
<dbReference type="Pfam" id="PF02706">
    <property type="entry name" value="Wzz"/>
    <property type="match status" value="1"/>
</dbReference>
<name>A0A9X5I813_9CYAN</name>
<comment type="catalytic activity">
    <reaction evidence="16">
        <text>L-tyrosyl-[protein] + ATP = O-phospho-L-tyrosyl-[protein] + ADP + H(+)</text>
        <dbReference type="Rhea" id="RHEA:10596"/>
        <dbReference type="Rhea" id="RHEA-COMP:10136"/>
        <dbReference type="Rhea" id="RHEA-COMP:20101"/>
        <dbReference type="ChEBI" id="CHEBI:15378"/>
        <dbReference type="ChEBI" id="CHEBI:30616"/>
        <dbReference type="ChEBI" id="CHEBI:46858"/>
        <dbReference type="ChEBI" id="CHEBI:61978"/>
        <dbReference type="ChEBI" id="CHEBI:456216"/>
        <dbReference type="EC" id="2.7.10.2"/>
    </reaction>
</comment>
<organism evidence="21 22">
    <name type="scientific">Scytonema millei VB511283</name>
    <dbReference type="NCBI Taxonomy" id="1245923"/>
    <lineage>
        <taxon>Bacteria</taxon>
        <taxon>Bacillati</taxon>
        <taxon>Cyanobacteriota</taxon>
        <taxon>Cyanophyceae</taxon>
        <taxon>Nostocales</taxon>
        <taxon>Scytonemataceae</taxon>
        <taxon>Scytonema</taxon>
    </lineage>
</organism>
<dbReference type="AlphaFoldDB" id="A0A9X5I813"/>
<evidence type="ECO:0000256" key="12">
    <source>
        <dbReference type="ARBA" id="ARBA00022840"/>
    </source>
</evidence>
<keyword evidence="14 18" id="KW-0472">Membrane</keyword>
<dbReference type="OrthoDB" id="580971at2"/>
<keyword evidence="9 18" id="KW-0812">Transmembrane</keyword>
<keyword evidence="10" id="KW-0547">Nucleotide-binding</keyword>
<keyword evidence="6" id="KW-1003">Cell membrane</keyword>
<dbReference type="InterPro" id="IPR025669">
    <property type="entry name" value="AAA_dom"/>
</dbReference>
<keyword evidence="11" id="KW-0418">Kinase</keyword>
<evidence type="ECO:0000256" key="1">
    <source>
        <dbReference type="ARBA" id="ARBA00004429"/>
    </source>
</evidence>
<evidence type="ECO:0000256" key="13">
    <source>
        <dbReference type="ARBA" id="ARBA00022989"/>
    </source>
</evidence>
<comment type="similarity">
    <text evidence="4">Belongs to the etk/wzc family.</text>
</comment>
<keyword evidence="22" id="KW-1185">Reference proteome</keyword>
<dbReference type="EMBL" id="JTJC03000017">
    <property type="protein sequence ID" value="NHC38039.1"/>
    <property type="molecule type" value="Genomic_DNA"/>
</dbReference>
<evidence type="ECO:0000259" key="19">
    <source>
        <dbReference type="Pfam" id="PF02706"/>
    </source>
</evidence>
<evidence type="ECO:0000259" key="20">
    <source>
        <dbReference type="Pfam" id="PF13614"/>
    </source>
</evidence>
<evidence type="ECO:0000256" key="3">
    <source>
        <dbReference type="ARBA" id="ARBA00007316"/>
    </source>
</evidence>
<evidence type="ECO:0000256" key="8">
    <source>
        <dbReference type="ARBA" id="ARBA00022679"/>
    </source>
</evidence>
<comment type="subcellular location">
    <subcellularLocation>
        <location evidence="1">Cell inner membrane</location>
        <topology evidence="1">Multi-pass membrane protein</topology>
    </subcellularLocation>
</comment>
<dbReference type="Proteomes" id="UP000031532">
    <property type="component" value="Unassembled WGS sequence"/>
</dbReference>
<comment type="similarity">
    <text evidence="3">Belongs to the CpsD/CapB family.</text>
</comment>
<accession>A0A9X5I813</accession>
<dbReference type="GO" id="GO:0005524">
    <property type="term" value="F:ATP binding"/>
    <property type="evidence" value="ECO:0007669"/>
    <property type="project" value="UniProtKB-KW"/>
</dbReference>
<keyword evidence="7" id="KW-0997">Cell inner membrane</keyword>
<dbReference type="RefSeq" id="WP_063777301.1">
    <property type="nucleotide sequence ID" value="NZ_JTJC03000017.1"/>
</dbReference>
<reference evidence="21 22" key="1">
    <citation type="journal article" date="2015" name="Genome Announc.">
        <title>Draft Genome Sequence of the Terrestrial Cyanobacterium Scytonema millei VB511283, Isolated from Eastern India.</title>
        <authorList>
            <person name="Sen D."/>
            <person name="Chandrababunaidu M.M."/>
            <person name="Singh D."/>
            <person name="Sanghi N."/>
            <person name="Ghorai A."/>
            <person name="Mishra G.P."/>
            <person name="Madduluri M."/>
            <person name="Adhikary S.P."/>
            <person name="Tripathy S."/>
        </authorList>
    </citation>
    <scope>NUCLEOTIDE SEQUENCE [LARGE SCALE GENOMIC DNA]</scope>
    <source>
        <strain evidence="21 22">VB511283</strain>
    </source>
</reference>
<evidence type="ECO:0000256" key="9">
    <source>
        <dbReference type="ARBA" id="ARBA00022692"/>
    </source>
</evidence>
<evidence type="ECO:0000256" key="7">
    <source>
        <dbReference type="ARBA" id="ARBA00022519"/>
    </source>
</evidence>
<proteinExistence type="inferred from homology"/>
<protein>
    <recommendedName>
        <fullName evidence="5">non-specific protein-tyrosine kinase</fullName>
        <ecNumber evidence="5">2.7.10.2</ecNumber>
    </recommendedName>
</protein>
<evidence type="ECO:0000256" key="17">
    <source>
        <dbReference type="SAM" id="Coils"/>
    </source>
</evidence>
<dbReference type="CDD" id="cd05387">
    <property type="entry name" value="BY-kinase"/>
    <property type="match status" value="1"/>
</dbReference>
<dbReference type="EC" id="2.7.10.2" evidence="5"/>
<dbReference type="PANTHER" id="PTHR32309:SF13">
    <property type="entry name" value="FERRIC ENTEROBACTIN TRANSPORT PROTEIN FEPE"/>
    <property type="match status" value="1"/>
</dbReference>
<dbReference type="Gene3D" id="3.40.50.300">
    <property type="entry name" value="P-loop containing nucleotide triphosphate hydrolases"/>
    <property type="match status" value="1"/>
</dbReference>
<dbReference type="InterPro" id="IPR027417">
    <property type="entry name" value="P-loop_NTPase"/>
</dbReference>
<evidence type="ECO:0000256" key="16">
    <source>
        <dbReference type="ARBA" id="ARBA00051245"/>
    </source>
</evidence>
<keyword evidence="12" id="KW-0067">ATP-binding</keyword>
<keyword evidence="17" id="KW-0175">Coiled coil</keyword>
<comment type="caution">
    <text evidence="21">The sequence shown here is derived from an EMBL/GenBank/DDBJ whole genome shotgun (WGS) entry which is preliminary data.</text>
</comment>
<sequence>MADTSLDNERLSVEHRVENRANATDLRQLFTVLLRRRLLILSLFCIPLSASSFLALMAKPTYQSSMQLLVSSNLYQGQNSNAQGGVEESDFTDSNLKVDYTAQLSVMTSPKLVERAVELLRPEYPNITVEEINGKPAKVKQSPLKVTQVESGTKTLQTLSQVFEVTFVAGDPIKSQKVLQALQNVYQIYNLEQQKLRLTNGLAFVNEQLPKIRKDVSQAEANLENFRKQNKLLDPEVQAKNLLDALAAVESERRTIRAQFQDQQARYNKLQQQISRSPQQALIASRLSQSPRYQSLLDEIQALDVTLEKLRVQYRDDYPKVQDLLKQRQNLIGLLRTEAGRSADRLPTQLSTTEKSLPKQLQLGDSDRKLVDALVDAQVVWFGLSARDQSLAKSEQQLRSTLLKYPQLLAEYNRLMPEIAINRKTLEQLLQTQQNLGIKIAQGGFNWQIIRDPEPGVYMGTGRIMLLVSGAVFGLVLGIGAAFLLEALDDTIHSCDELQKLSSLPVLGITPKLPNFELKKPSIALPFFKQQSLTSQRIQALNWFPFRESVDLIYQNIQILGSPLPFKSLLLTSALTGEGKSTLAAGMALSVARLQRRVLLIDADLRRSNIHKLLNLSNERGLSTLLTEEADVRERDCIQSVQPSLDVLTAGPTPTDIVKLLSSQRMKHLIETFERTYDLVLVDAPPVLGLADASIIASLCSGTVVVERLDRVTRSDLTQSLEALSKLNVIGAIINDSKECNSRYTVYDGSTQNYLERGFTTNPNLAGKGIF</sequence>
<evidence type="ECO:0000256" key="4">
    <source>
        <dbReference type="ARBA" id="ARBA00008883"/>
    </source>
</evidence>
<evidence type="ECO:0000256" key="18">
    <source>
        <dbReference type="SAM" id="Phobius"/>
    </source>
</evidence>
<evidence type="ECO:0000256" key="5">
    <source>
        <dbReference type="ARBA" id="ARBA00011903"/>
    </source>
</evidence>
<dbReference type="PANTHER" id="PTHR32309">
    <property type="entry name" value="TYROSINE-PROTEIN KINASE"/>
    <property type="match status" value="1"/>
</dbReference>